<keyword evidence="2 6" id="KW-0963">Cytoplasm</keyword>
<dbReference type="PANTHER" id="PTHR34137:SF1">
    <property type="entry name" value="EXODEOXYRIBONUCLEASE 7 SMALL SUBUNIT"/>
    <property type="match status" value="1"/>
</dbReference>
<dbReference type="EMBL" id="OMOH01000005">
    <property type="protein sequence ID" value="SPF68584.1"/>
    <property type="molecule type" value="Genomic_DNA"/>
</dbReference>
<dbReference type="EC" id="3.1.11.6" evidence="6"/>
<dbReference type="HAMAP" id="MF_00337">
    <property type="entry name" value="Exonuc_7_S"/>
    <property type="match status" value="1"/>
</dbReference>
<dbReference type="GO" id="GO:0005829">
    <property type="term" value="C:cytosol"/>
    <property type="evidence" value="ECO:0007669"/>
    <property type="project" value="TreeGrafter"/>
</dbReference>
<comment type="catalytic activity">
    <reaction evidence="6">
        <text>Exonucleolytic cleavage in either 5'- to 3'- or 3'- to 5'-direction to yield nucleoside 5'-phosphates.</text>
        <dbReference type="EC" id="3.1.11.6"/>
    </reaction>
</comment>
<evidence type="ECO:0000256" key="7">
    <source>
        <dbReference type="SAM" id="MobiDB-lite"/>
    </source>
</evidence>
<gene>
    <name evidence="6" type="primary">xseB</name>
    <name evidence="8" type="ORF">PROPJV5_1566</name>
</gene>
<organism evidence="8 9">
    <name type="scientific">Propionibacterium ruminifibrarum</name>
    <dbReference type="NCBI Taxonomy" id="1962131"/>
    <lineage>
        <taxon>Bacteria</taxon>
        <taxon>Bacillati</taxon>
        <taxon>Actinomycetota</taxon>
        <taxon>Actinomycetes</taxon>
        <taxon>Propionibacteriales</taxon>
        <taxon>Propionibacteriaceae</taxon>
        <taxon>Propionibacterium</taxon>
    </lineage>
</organism>
<keyword evidence="5 6" id="KW-0269">Exonuclease</keyword>
<dbReference type="Proteomes" id="UP000265962">
    <property type="component" value="Unassembled WGS sequence"/>
</dbReference>
<evidence type="ECO:0000256" key="4">
    <source>
        <dbReference type="ARBA" id="ARBA00022801"/>
    </source>
</evidence>
<dbReference type="InterPro" id="IPR003761">
    <property type="entry name" value="Exonuc_VII_S"/>
</dbReference>
<comment type="subunit">
    <text evidence="6">Heterooligomer composed of large and small subunits.</text>
</comment>
<dbReference type="PANTHER" id="PTHR34137">
    <property type="entry name" value="EXODEOXYRIBONUCLEASE 7 SMALL SUBUNIT"/>
    <property type="match status" value="1"/>
</dbReference>
<dbReference type="GO" id="GO:0006308">
    <property type="term" value="P:DNA catabolic process"/>
    <property type="evidence" value="ECO:0007669"/>
    <property type="project" value="UniProtKB-UniRule"/>
</dbReference>
<reference evidence="9" key="1">
    <citation type="submission" date="2018-02" db="EMBL/GenBank/DDBJ databases">
        <authorList>
            <person name="Hornung B."/>
        </authorList>
    </citation>
    <scope>NUCLEOTIDE SEQUENCE [LARGE SCALE GENOMIC DNA]</scope>
</reference>
<evidence type="ECO:0000313" key="9">
    <source>
        <dbReference type="Proteomes" id="UP000265962"/>
    </source>
</evidence>
<dbReference type="OrthoDB" id="5244334at2"/>
<name>A0A375I1A4_9ACTN</name>
<dbReference type="Pfam" id="PF02609">
    <property type="entry name" value="Exonuc_VII_S"/>
    <property type="match status" value="1"/>
</dbReference>
<dbReference type="NCBIfam" id="NF002139">
    <property type="entry name" value="PRK00977.1-3"/>
    <property type="match status" value="1"/>
</dbReference>
<comment type="similarity">
    <text evidence="1 6">Belongs to the XseB family.</text>
</comment>
<keyword evidence="4 6" id="KW-0378">Hydrolase</keyword>
<evidence type="ECO:0000256" key="1">
    <source>
        <dbReference type="ARBA" id="ARBA00009998"/>
    </source>
</evidence>
<protein>
    <recommendedName>
        <fullName evidence="6">Exodeoxyribonuclease 7 small subunit</fullName>
        <ecNumber evidence="6">3.1.11.6</ecNumber>
    </recommendedName>
    <alternativeName>
        <fullName evidence="6">Exodeoxyribonuclease VII small subunit</fullName>
        <shortName evidence="6">Exonuclease VII small subunit</shortName>
    </alternativeName>
</protein>
<evidence type="ECO:0000256" key="5">
    <source>
        <dbReference type="ARBA" id="ARBA00022839"/>
    </source>
</evidence>
<feature type="region of interest" description="Disordered" evidence="7">
    <location>
        <begin position="53"/>
        <end position="83"/>
    </location>
</feature>
<keyword evidence="9" id="KW-1185">Reference proteome</keyword>
<dbReference type="GO" id="GO:0009318">
    <property type="term" value="C:exodeoxyribonuclease VII complex"/>
    <property type="evidence" value="ECO:0007669"/>
    <property type="project" value="UniProtKB-UniRule"/>
</dbReference>
<dbReference type="InterPro" id="IPR037004">
    <property type="entry name" value="Exonuc_VII_ssu_sf"/>
</dbReference>
<dbReference type="NCBIfam" id="TIGR01280">
    <property type="entry name" value="xseB"/>
    <property type="match status" value="1"/>
</dbReference>
<accession>A0A375I1A4</accession>
<keyword evidence="3 6" id="KW-0540">Nuclease</keyword>
<dbReference type="AlphaFoldDB" id="A0A375I1A4"/>
<evidence type="ECO:0000256" key="3">
    <source>
        <dbReference type="ARBA" id="ARBA00022722"/>
    </source>
</evidence>
<dbReference type="RefSeq" id="WP_119715735.1">
    <property type="nucleotide sequence ID" value="NZ_OMOH01000005.1"/>
</dbReference>
<sequence length="83" mass="8948">MADEKPSYEQARAELAEIVAKLESGGVPLAESMQLWKRGEELAARCQEELDGARQLIDEARQQSQTGGEPPADLGQPSAEPLA</sequence>
<dbReference type="SUPFAM" id="SSF116842">
    <property type="entry name" value="XseB-like"/>
    <property type="match status" value="1"/>
</dbReference>
<comment type="subcellular location">
    <subcellularLocation>
        <location evidence="6">Cytoplasm</location>
    </subcellularLocation>
</comment>
<dbReference type="Gene3D" id="1.10.287.1040">
    <property type="entry name" value="Exonuclease VII, small subunit"/>
    <property type="match status" value="1"/>
</dbReference>
<evidence type="ECO:0000313" key="8">
    <source>
        <dbReference type="EMBL" id="SPF68584.1"/>
    </source>
</evidence>
<proteinExistence type="inferred from homology"/>
<comment type="function">
    <text evidence="6">Bidirectionally degrades single-stranded DNA into large acid-insoluble oligonucleotides, which are then degraded further into small acid-soluble oligonucleotides.</text>
</comment>
<evidence type="ECO:0000256" key="6">
    <source>
        <dbReference type="HAMAP-Rule" id="MF_00337"/>
    </source>
</evidence>
<dbReference type="GO" id="GO:0008855">
    <property type="term" value="F:exodeoxyribonuclease VII activity"/>
    <property type="evidence" value="ECO:0007669"/>
    <property type="project" value="UniProtKB-UniRule"/>
</dbReference>
<evidence type="ECO:0000256" key="2">
    <source>
        <dbReference type="ARBA" id="ARBA00022490"/>
    </source>
</evidence>